<evidence type="ECO:0000256" key="8">
    <source>
        <dbReference type="ARBA" id="ARBA00029447"/>
    </source>
</evidence>
<dbReference type="CDD" id="cd11386">
    <property type="entry name" value="MCP_signal"/>
    <property type="match status" value="1"/>
</dbReference>
<dbReference type="SMART" id="SM00283">
    <property type="entry name" value="MA"/>
    <property type="match status" value="1"/>
</dbReference>
<dbReference type="PROSITE" id="PS50885">
    <property type="entry name" value="HAMP"/>
    <property type="match status" value="1"/>
</dbReference>
<evidence type="ECO:0000259" key="12">
    <source>
        <dbReference type="PROSITE" id="PS50111"/>
    </source>
</evidence>
<evidence type="ECO:0000256" key="4">
    <source>
        <dbReference type="ARBA" id="ARBA00022692"/>
    </source>
</evidence>
<feature type="domain" description="HAMP" evidence="13">
    <location>
        <begin position="440"/>
        <end position="493"/>
    </location>
</feature>
<evidence type="ECO:0000256" key="6">
    <source>
        <dbReference type="ARBA" id="ARBA00023136"/>
    </source>
</evidence>
<evidence type="ECO:0000313" key="15">
    <source>
        <dbReference type="Proteomes" id="UP000078406"/>
    </source>
</evidence>
<comment type="subcellular location">
    <subcellularLocation>
        <location evidence="1">Cell membrane</location>
        <topology evidence="1">Multi-pass membrane protein</topology>
    </subcellularLocation>
</comment>
<dbReference type="PANTHER" id="PTHR32089">
    <property type="entry name" value="METHYL-ACCEPTING CHEMOTAXIS PROTEIN MCPB"/>
    <property type="match status" value="1"/>
</dbReference>
<dbReference type="Gene3D" id="3.30.450.20">
    <property type="entry name" value="PAS domain"/>
    <property type="match status" value="1"/>
</dbReference>
<evidence type="ECO:0000256" key="10">
    <source>
        <dbReference type="SAM" id="Coils"/>
    </source>
</evidence>
<dbReference type="GO" id="GO:0007165">
    <property type="term" value="P:signal transduction"/>
    <property type="evidence" value="ECO:0007669"/>
    <property type="project" value="UniProtKB-KW"/>
</dbReference>
<feature type="transmembrane region" description="Helical" evidence="11">
    <location>
        <begin position="416"/>
        <end position="438"/>
    </location>
</feature>
<evidence type="ECO:0000256" key="3">
    <source>
        <dbReference type="ARBA" id="ARBA00022500"/>
    </source>
</evidence>
<reference evidence="14 15" key="1">
    <citation type="journal article" date="2016" name="Syst. Appl. Microbiol.">
        <title>Vibrio bivalvicida sp. nov., a novel larval pathogen for bivalve molluscs reared in a hatchery.</title>
        <authorList>
            <person name="Dubert J."/>
            <person name="Romalde J.L."/>
            <person name="Prado S."/>
            <person name="Barja J.L."/>
        </authorList>
    </citation>
    <scope>NUCLEOTIDE SEQUENCE [LARGE SCALE GENOMIC DNA]</scope>
    <source>
        <strain evidence="14 15">605</strain>
    </source>
</reference>
<dbReference type="Gene3D" id="1.10.287.950">
    <property type="entry name" value="Methyl-accepting chemotaxis protein"/>
    <property type="match status" value="1"/>
</dbReference>
<gene>
    <name evidence="14" type="ORF">APB76_18460</name>
</gene>
<evidence type="ECO:0000256" key="9">
    <source>
        <dbReference type="PROSITE-ProRule" id="PRU00284"/>
    </source>
</evidence>
<dbReference type="AlphaFoldDB" id="A0A177XVQ1"/>
<dbReference type="Pfam" id="PF00672">
    <property type="entry name" value="HAMP"/>
    <property type="match status" value="1"/>
</dbReference>
<sequence>MKIATKIVLASTLLCTLAVVATGVIVGWRSSGLSEQALFERATSQLISVREIKKNEIESYFKHISGQVVTTANSIGVKDAMVAFSEAFQSYPVEQVSDSDINKLRSYYQANFGATYKGANGGASANEMQKLNALSARSKALQARYIGTNPNPLGEKHNLMSDSLGTEYDSVHATYHPSVKGFLEEFGYYDIFLVDMEGNIVYSVFKELDYATNLNTGPYANSGIAKAFKNALNLSASQYHLEDFYPYYPSYEAAASFIATPVKQSNKTIGVLIFQMPVDEINRIMTFNGNWSFAGLGDSGETYLVGQDGLLRSESRFLIEDINKYLAALKSSGVSKSILDQIEGKSSAIGRQPVSTATSRSSLKGQSGSDIVKDYRGSEVLSVYSPVNAAGLTWGILTEIDKEEALADVETLVSSLIMTVITSIIIVVLVAVFISYVLGTSIAKPIILASEKVQWIGKNNDLTQRLEESGKDEMTDLAISLNTLFAHLQDIIGQFAQTTNNLNSNTQSMAVNMNTTRDSVADQNHRAESVATAVNEMSASIAEVAQFATRAAEFVRNANDTGSEGVQVGQNLGSEISRLDTEMTTAVEAIQRLHTETNSIAEVLDVIQGIAEQTNLLALNAAIEAARAGEQGRGFAVVADEVRSLAGRTQSSTEEIRGKIESLQRETQSVSQSIESANNTVSEGVTTCDKNTQMLEQIVSMLNDLNEMNIQIAAATEEQKAVTEEISGSITSIADASSAVSIQVQDVDDVLQGLSSEADRLNVEVSQFKY</sequence>
<proteinExistence type="inferred from homology"/>
<feature type="coiled-coil region" evidence="10">
    <location>
        <begin position="660"/>
        <end position="725"/>
    </location>
</feature>
<comment type="similarity">
    <text evidence="8">Belongs to the methyl-accepting chemotaxis (MCP) protein family.</text>
</comment>
<dbReference type="SMART" id="SM00304">
    <property type="entry name" value="HAMP"/>
    <property type="match status" value="1"/>
</dbReference>
<keyword evidence="3" id="KW-0145">Chemotaxis</keyword>
<keyword evidence="4 11" id="KW-0812">Transmembrane</keyword>
<name>A0A177XVQ1_9VIBR</name>
<keyword evidence="2" id="KW-1003">Cell membrane</keyword>
<evidence type="ECO:0000256" key="2">
    <source>
        <dbReference type="ARBA" id="ARBA00022475"/>
    </source>
</evidence>
<dbReference type="FunFam" id="1.10.287.950:FF:000001">
    <property type="entry name" value="Methyl-accepting chemotaxis sensory transducer"/>
    <property type="match status" value="1"/>
</dbReference>
<dbReference type="Pfam" id="PF00015">
    <property type="entry name" value="MCPsignal"/>
    <property type="match status" value="1"/>
</dbReference>
<dbReference type="Proteomes" id="UP000078406">
    <property type="component" value="Unassembled WGS sequence"/>
</dbReference>
<evidence type="ECO:0000256" key="5">
    <source>
        <dbReference type="ARBA" id="ARBA00022989"/>
    </source>
</evidence>
<evidence type="ECO:0000256" key="1">
    <source>
        <dbReference type="ARBA" id="ARBA00004651"/>
    </source>
</evidence>
<keyword evidence="7 9" id="KW-0807">Transducer</keyword>
<dbReference type="GO" id="GO:0006935">
    <property type="term" value="P:chemotaxis"/>
    <property type="evidence" value="ECO:0007669"/>
    <property type="project" value="UniProtKB-KW"/>
</dbReference>
<dbReference type="EMBL" id="LLEI02000064">
    <property type="protein sequence ID" value="OAJ92667.1"/>
    <property type="molecule type" value="Genomic_DNA"/>
</dbReference>
<dbReference type="InterPro" id="IPR003660">
    <property type="entry name" value="HAMP_dom"/>
</dbReference>
<feature type="domain" description="Methyl-accepting transducer" evidence="12">
    <location>
        <begin position="498"/>
        <end position="734"/>
    </location>
</feature>
<keyword evidence="5 11" id="KW-1133">Transmembrane helix</keyword>
<evidence type="ECO:0000313" key="14">
    <source>
        <dbReference type="EMBL" id="OAJ92667.1"/>
    </source>
</evidence>
<dbReference type="SUPFAM" id="SSF58104">
    <property type="entry name" value="Methyl-accepting chemotaxis protein (MCP) signaling domain"/>
    <property type="match status" value="1"/>
</dbReference>
<dbReference type="InterPro" id="IPR004089">
    <property type="entry name" value="MCPsignal_dom"/>
</dbReference>
<comment type="caution">
    <text evidence="14">The sequence shown here is derived from an EMBL/GenBank/DDBJ whole genome shotgun (WGS) entry which is preliminary data.</text>
</comment>
<evidence type="ECO:0000259" key="13">
    <source>
        <dbReference type="PROSITE" id="PS50885"/>
    </source>
</evidence>
<dbReference type="RefSeq" id="WP_054962263.1">
    <property type="nucleotide sequence ID" value="NZ_LLEI02000064.1"/>
</dbReference>
<organism evidence="14 15">
    <name type="scientific">Vibrio bivalvicida</name>
    <dbReference type="NCBI Taxonomy" id="1276888"/>
    <lineage>
        <taxon>Bacteria</taxon>
        <taxon>Pseudomonadati</taxon>
        <taxon>Pseudomonadota</taxon>
        <taxon>Gammaproteobacteria</taxon>
        <taxon>Vibrionales</taxon>
        <taxon>Vibrionaceae</taxon>
        <taxon>Vibrio</taxon>
        <taxon>Vibrio oreintalis group</taxon>
    </lineage>
</organism>
<dbReference type="GO" id="GO:0005886">
    <property type="term" value="C:plasma membrane"/>
    <property type="evidence" value="ECO:0007669"/>
    <property type="project" value="UniProtKB-SubCell"/>
</dbReference>
<dbReference type="PROSITE" id="PS50111">
    <property type="entry name" value="CHEMOTAXIS_TRANSDUC_2"/>
    <property type="match status" value="1"/>
</dbReference>
<keyword evidence="10" id="KW-0175">Coiled coil</keyword>
<accession>A0A177XVQ1</accession>
<dbReference type="PANTHER" id="PTHR32089:SF120">
    <property type="entry name" value="METHYL-ACCEPTING CHEMOTAXIS PROTEIN TLPQ"/>
    <property type="match status" value="1"/>
</dbReference>
<evidence type="ECO:0000256" key="7">
    <source>
        <dbReference type="ARBA" id="ARBA00023224"/>
    </source>
</evidence>
<dbReference type="CDD" id="cd06225">
    <property type="entry name" value="HAMP"/>
    <property type="match status" value="1"/>
</dbReference>
<protein>
    <submittedName>
        <fullName evidence="14">Chemotaxis protein</fullName>
    </submittedName>
</protein>
<dbReference type="Pfam" id="PF02743">
    <property type="entry name" value="dCache_1"/>
    <property type="match status" value="1"/>
</dbReference>
<keyword evidence="6 11" id="KW-0472">Membrane</keyword>
<evidence type="ECO:0000256" key="11">
    <source>
        <dbReference type="SAM" id="Phobius"/>
    </source>
</evidence>
<dbReference type="InterPro" id="IPR033479">
    <property type="entry name" value="dCache_1"/>
</dbReference>